<dbReference type="CDD" id="cd01948">
    <property type="entry name" value="EAL"/>
    <property type="match status" value="1"/>
</dbReference>
<dbReference type="Pfam" id="PF00563">
    <property type="entry name" value="EAL"/>
    <property type="match status" value="1"/>
</dbReference>
<dbReference type="HOGENOM" id="CLU_000445_70_49_5"/>
<gene>
    <name evidence="6" type="ordered locus">MexAM1_META1p1131</name>
</gene>
<keyword evidence="7" id="KW-1185">Reference proteome</keyword>
<dbReference type="InterPro" id="IPR000014">
    <property type="entry name" value="PAS"/>
</dbReference>
<dbReference type="Proteomes" id="UP000009081">
    <property type="component" value="Chromosome"/>
</dbReference>
<dbReference type="InterPro" id="IPR029787">
    <property type="entry name" value="Nucleotide_cyclase"/>
</dbReference>
<dbReference type="InterPro" id="IPR001610">
    <property type="entry name" value="PAC"/>
</dbReference>
<feature type="region of interest" description="Disordered" evidence="1">
    <location>
        <begin position="1"/>
        <end position="27"/>
    </location>
</feature>
<feature type="transmembrane region" description="Helical" evidence="2">
    <location>
        <begin position="134"/>
        <end position="155"/>
    </location>
</feature>
<dbReference type="SUPFAM" id="SSF141868">
    <property type="entry name" value="EAL domain-like"/>
    <property type="match status" value="1"/>
</dbReference>
<proteinExistence type="predicted"/>
<dbReference type="SMART" id="SM00052">
    <property type="entry name" value="EAL"/>
    <property type="match status" value="1"/>
</dbReference>
<dbReference type="CDD" id="cd00130">
    <property type="entry name" value="PAS"/>
    <property type="match status" value="1"/>
</dbReference>
<dbReference type="CDD" id="cd01949">
    <property type="entry name" value="GGDEF"/>
    <property type="match status" value="1"/>
</dbReference>
<dbReference type="InterPro" id="IPR000700">
    <property type="entry name" value="PAS-assoc_C"/>
</dbReference>
<dbReference type="PANTHER" id="PTHR44757">
    <property type="entry name" value="DIGUANYLATE CYCLASE DGCP"/>
    <property type="match status" value="1"/>
</dbReference>
<dbReference type="PROSITE" id="PS50883">
    <property type="entry name" value="EAL"/>
    <property type="match status" value="1"/>
</dbReference>
<dbReference type="Gene3D" id="3.20.20.450">
    <property type="entry name" value="EAL domain"/>
    <property type="match status" value="1"/>
</dbReference>
<name>C5AXV0_METEA</name>
<evidence type="ECO:0000256" key="1">
    <source>
        <dbReference type="SAM" id="MobiDB-lite"/>
    </source>
</evidence>
<evidence type="ECO:0000259" key="5">
    <source>
        <dbReference type="PROSITE" id="PS50887"/>
    </source>
</evidence>
<keyword evidence="2" id="KW-0472">Membrane</keyword>
<evidence type="ECO:0000313" key="7">
    <source>
        <dbReference type="Proteomes" id="UP000009081"/>
    </source>
</evidence>
<feature type="domain" description="EAL" evidence="4">
    <location>
        <begin position="551"/>
        <end position="801"/>
    </location>
</feature>
<dbReference type="Gene3D" id="3.30.450.20">
    <property type="entry name" value="PAS domain"/>
    <property type="match status" value="1"/>
</dbReference>
<sequence>MSRVMPTDPVPEMRRDGTTTSDDTTTSTQSFSALINRLRRIDTLDGLPARYSLQVRAGLLDETLKLANYSAVTHLIIAVAVAYFFWDSAPRAYLLGLLAVVAVVIAATIYTTWLYQRLYGDAVTEVGVGRGYRISAGFALALGLAWATMPVVLFCSASSDERLLVVSIAAGLISDAYVVGPLLSVSYLFAIPVIVGSFIGLARSGEPIALSIAVLLLVYATFVGVSVHRMSRLSRQRILDRVRVEDQSETIGLLLNEFEENTSDWLWETNETGRFQHVSPRMADALGCPIERLQRSSFRDLLRAGEDRDEDRTPDLLSHLRQGKAFHECLVAIETPTGLRWLALSGKPFTDQRGTLAGFRGVGSDVTQRREADAHIAYLATRDPLTGLSNRAVFHDVAGEACTASMSGGPRVHLLYLDLDGFKKVNDTAGHCAGDDLLRQVADRLCASVDANAQVFRLGGDEFAILHLSRESAEAEILAEAVIASLHRPYLIEGMQAEIGVSIGIARAPQDATELQDLMRKADLALYTAKEAGRGRWQCFEADLERRVQRWRELDSAMRAGLTNGEMELHYQPLVSLQDGEVVGCEALLRWTRPGLGPVSPAELIPIAESTGFVITIGRWALRTACAEALTWPVPMRVAVNISSTHFRLPDFFQEVEAALDATGLAPERLEIEITESIFLANTPHVLENLQALRAKGVRIALDDFGTGYSSLSYLTQYRVDKIKIDRAFVRDLSSRPECLAVIKAIMVIAGDLRIDVTVEGVETEQQAELLRLRRCNSAQGFLYSPARPSGEVTGLIELIPQAVRQARQPVRNVA</sequence>
<dbReference type="InterPro" id="IPR052155">
    <property type="entry name" value="Biofilm_reg_signaling"/>
</dbReference>
<dbReference type="Pfam" id="PF00990">
    <property type="entry name" value="GGDEF"/>
    <property type="match status" value="1"/>
</dbReference>
<dbReference type="NCBIfam" id="TIGR00254">
    <property type="entry name" value="GGDEF"/>
    <property type="match status" value="1"/>
</dbReference>
<dbReference type="InterPro" id="IPR043128">
    <property type="entry name" value="Rev_trsase/Diguanyl_cyclase"/>
</dbReference>
<feature type="transmembrane region" description="Helical" evidence="2">
    <location>
        <begin position="208"/>
        <end position="227"/>
    </location>
</feature>
<organism evidence="6 7">
    <name type="scientific">Methylorubrum extorquens (strain ATCC 14718 / DSM 1338 / JCM 2805 / NCIMB 9133 / AM1)</name>
    <name type="common">Methylobacterium extorquens</name>
    <dbReference type="NCBI Taxonomy" id="272630"/>
    <lineage>
        <taxon>Bacteria</taxon>
        <taxon>Pseudomonadati</taxon>
        <taxon>Pseudomonadota</taxon>
        <taxon>Alphaproteobacteria</taxon>
        <taxon>Hyphomicrobiales</taxon>
        <taxon>Methylobacteriaceae</taxon>
        <taxon>Methylorubrum</taxon>
    </lineage>
</organism>
<dbReference type="Pfam" id="PF08448">
    <property type="entry name" value="PAS_4"/>
    <property type="match status" value="1"/>
</dbReference>
<feature type="compositionally biased region" description="Low complexity" evidence="1">
    <location>
        <begin position="18"/>
        <end position="27"/>
    </location>
</feature>
<dbReference type="SUPFAM" id="SSF55785">
    <property type="entry name" value="PYP-like sensor domain (PAS domain)"/>
    <property type="match status" value="1"/>
</dbReference>
<evidence type="ECO:0000313" key="6">
    <source>
        <dbReference type="EMBL" id="ACS39003.1"/>
    </source>
</evidence>
<feature type="transmembrane region" description="Helical" evidence="2">
    <location>
        <begin position="93"/>
        <end position="114"/>
    </location>
</feature>
<dbReference type="KEGG" id="mea:Mex_1p1131"/>
<accession>C5AXV0</accession>
<dbReference type="InterPro" id="IPR035965">
    <property type="entry name" value="PAS-like_dom_sf"/>
</dbReference>
<keyword evidence="2" id="KW-0812">Transmembrane</keyword>
<feature type="transmembrane region" description="Helical" evidence="2">
    <location>
        <begin position="66"/>
        <end position="86"/>
    </location>
</feature>
<dbReference type="PROSITE" id="PS50887">
    <property type="entry name" value="GGDEF"/>
    <property type="match status" value="1"/>
</dbReference>
<evidence type="ECO:0000259" key="3">
    <source>
        <dbReference type="PROSITE" id="PS50113"/>
    </source>
</evidence>
<dbReference type="SUPFAM" id="SSF55073">
    <property type="entry name" value="Nucleotide cyclase"/>
    <property type="match status" value="1"/>
</dbReference>
<dbReference type="AlphaFoldDB" id="C5AXV0"/>
<evidence type="ECO:0000256" key="2">
    <source>
        <dbReference type="SAM" id="Phobius"/>
    </source>
</evidence>
<dbReference type="SMART" id="SM00086">
    <property type="entry name" value="PAC"/>
    <property type="match status" value="1"/>
</dbReference>
<dbReference type="Gene3D" id="3.30.70.270">
    <property type="match status" value="1"/>
</dbReference>
<dbReference type="InterPro" id="IPR013656">
    <property type="entry name" value="PAS_4"/>
</dbReference>
<keyword evidence="2" id="KW-1133">Transmembrane helix</keyword>
<dbReference type="SMART" id="SM00267">
    <property type="entry name" value="GGDEF"/>
    <property type="match status" value="1"/>
</dbReference>
<dbReference type="InterPro" id="IPR035919">
    <property type="entry name" value="EAL_sf"/>
</dbReference>
<feature type="transmembrane region" description="Helical" evidence="2">
    <location>
        <begin position="176"/>
        <end position="202"/>
    </location>
</feature>
<reference evidence="6 7" key="1">
    <citation type="journal article" date="2009" name="PLoS ONE">
        <title>Methylobacterium genome sequences: a reference blueprint to investigate microbial metabolism of C1 compounds from natural and industrial sources.</title>
        <authorList>
            <person name="Vuilleumier S."/>
            <person name="Chistoserdova L."/>
            <person name="Lee M.-C."/>
            <person name="Bringel F."/>
            <person name="Lajus A."/>
            <person name="Zhou Y."/>
            <person name="Gourion B."/>
            <person name="Barbe V."/>
            <person name="Chang J."/>
            <person name="Cruveiller S."/>
            <person name="Dossat C."/>
            <person name="Gillett W."/>
            <person name="Gruffaz C."/>
            <person name="Haugen E."/>
            <person name="Hourcade E."/>
            <person name="Levy R."/>
            <person name="Mangenot S."/>
            <person name="Muller E."/>
            <person name="Nadalig T."/>
            <person name="Pagni M."/>
            <person name="Penny C."/>
            <person name="Peyraud R."/>
            <person name="Robinson D.G."/>
            <person name="Roche D."/>
            <person name="Rouy Z."/>
            <person name="Saenampechek C."/>
            <person name="Salvignol G."/>
            <person name="Vallenet D."/>
            <person name="Wu Z."/>
            <person name="Marx C.J."/>
            <person name="Vorholt J.A."/>
            <person name="Olson M.V."/>
            <person name="Kaul R."/>
            <person name="Weissenbach J."/>
            <person name="Medigue C."/>
            <person name="Lidstrom M.E."/>
        </authorList>
    </citation>
    <scope>NUCLEOTIDE SEQUENCE [LARGE SCALE GENOMIC DNA]</scope>
    <source>
        <strain evidence="7">ATCC 14718 / DSM 1338 / JCM 2805 / NCIMB 9133 / AM1</strain>
    </source>
</reference>
<dbReference type="PANTHER" id="PTHR44757:SF2">
    <property type="entry name" value="BIOFILM ARCHITECTURE MAINTENANCE PROTEIN MBAA"/>
    <property type="match status" value="1"/>
</dbReference>
<feature type="domain" description="PAC" evidence="3">
    <location>
        <begin position="324"/>
        <end position="378"/>
    </location>
</feature>
<feature type="domain" description="GGDEF" evidence="5">
    <location>
        <begin position="410"/>
        <end position="542"/>
    </location>
</feature>
<protein>
    <submittedName>
        <fullName evidence="6">Sensory box-containing diguanylate cyclase/phosphodiesterase permease, PAS/PAC, GGDEF and EAL domains</fullName>
    </submittedName>
</protein>
<dbReference type="InterPro" id="IPR001633">
    <property type="entry name" value="EAL_dom"/>
</dbReference>
<dbReference type="InterPro" id="IPR000160">
    <property type="entry name" value="GGDEF_dom"/>
</dbReference>
<dbReference type="EMBL" id="CP001510">
    <property type="protein sequence ID" value="ACS39003.1"/>
    <property type="molecule type" value="Genomic_DNA"/>
</dbReference>
<dbReference type="PROSITE" id="PS50113">
    <property type="entry name" value="PAC"/>
    <property type="match status" value="1"/>
</dbReference>
<dbReference type="NCBIfam" id="TIGR00229">
    <property type="entry name" value="sensory_box"/>
    <property type="match status" value="1"/>
</dbReference>
<dbReference type="eggNOG" id="COG5001">
    <property type="taxonomic scope" value="Bacteria"/>
</dbReference>
<dbReference type="STRING" id="272630.MexAM1_META1p1131"/>
<evidence type="ECO:0000259" key="4">
    <source>
        <dbReference type="PROSITE" id="PS50883"/>
    </source>
</evidence>